<dbReference type="InterPro" id="IPR014001">
    <property type="entry name" value="Helicase_ATP-bd"/>
</dbReference>
<keyword evidence="8" id="KW-0067">ATP-binding</keyword>
<dbReference type="InterPro" id="IPR017907">
    <property type="entry name" value="Znf_RING_CS"/>
</dbReference>
<keyword evidence="6" id="KW-0347">Helicase</keyword>
<dbReference type="InterPro" id="IPR000330">
    <property type="entry name" value="SNF2_N"/>
</dbReference>
<dbReference type="SUPFAM" id="SSF57850">
    <property type="entry name" value="RING/U-box"/>
    <property type="match status" value="1"/>
</dbReference>
<organism evidence="14 15">
    <name type="scientific">Apodospora peruviana</name>
    <dbReference type="NCBI Taxonomy" id="516989"/>
    <lineage>
        <taxon>Eukaryota</taxon>
        <taxon>Fungi</taxon>
        <taxon>Dikarya</taxon>
        <taxon>Ascomycota</taxon>
        <taxon>Pezizomycotina</taxon>
        <taxon>Sordariomycetes</taxon>
        <taxon>Sordariomycetidae</taxon>
        <taxon>Sordariales</taxon>
        <taxon>Lasiosphaeriaceae</taxon>
        <taxon>Apodospora</taxon>
    </lineage>
</organism>
<name>A0AAE0I028_9PEZI</name>
<feature type="region of interest" description="Disordered" evidence="10">
    <location>
        <begin position="897"/>
        <end position="926"/>
    </location>
</feature>
<dbReference type="PROSITE" id="PS51194">
    <property type="entry name" value="HELICASE_CTER"/>
    <property type="match status" value="1"/>
</dbReference>
<accession>A0AAE0I028</accession>
<dbReference type="Proteomes" id="UP001283341">
    <property type="component" value="Unassembled WGS sequence"/>
</dbReference>
<dbReference type="InterPro" id="IPR038718">
    <property type="entry name" value="SNF2-like_sf"/>
</dbReference>
<dbReference type="GO" id="GO:0006281">
    <property type="term" value="P:DNA repair"/>
    <property type="evidence" value="ECO:0007669"/>
    <property type="project" value="TreeGrafter"/>
</dbReference>
<evidence type="ECO:0000313" key="15">
    <source>
        <dbReference type="Proteomes" id="UP001283341"/>
    </source>
</evidence>
<evidence type="ECO:0000256" key="8">
    <source>
        <dbReference type="ARBA" id="ARBA00022840"/>
    </source>
</evidence>
<dbReference type="InterPro" id="IPR027417">
    <property type="entry name" value="P-loop_NTPase"/>
</dbReference>
<dbReference type="InterPro" id="IPR049730">
    <property type="entry name" value="SNF2/RAD54-like_C"/>
</dbReference>
<dbReference type="GO" id="GO:0005524">
    <property type="term" value="F:ATP binding"/>
    <property type="evidence" value="ECO:0007669"/>
    <property type="project" value="UniProtKB-KW"/>
</dbReference>
<dbReference type="Gene3D" id="3.40.50.10810">
    <property type="entry name" value="Tandem AAA-ATPase domain"/>
    <property type="match status" value="1"/>
</dbReference>
<reference evidence="14" key="1">
    <citation type="journal article" date="2023" name="Mol. Phylogenet. Evol.">
        <title>Genome-scale phylogeny and comparative genomics of the fungal order Sordariales.</title>
        <authorList>
            <person name="Hensen N."/>
            <person name="Bonometti L."/>
            <person name="Westerberg I."/>
            <person name="Brannstrom I.O."/>
            <person name="Guillou S."/>
            <person name="Cros-Aarteil S."/>
            <person name="Calhoun S."/>
            <person name="Haridas S."/>
            <person name="Kuo A."/>
            <person name="Mondo S."/>
            <person name="Pangilinan J."/>
            <person name="Riley R."/>
            <person name="LaButti K."/>
            <person name="Andreopoulos B."/>
            <person name="Lipzen A."/>
            <person name="Chen C."/>
            <person name="Yan M."/>
            <person name="Daum C."/>
            <person name="Ng V."/>
            <person name="Clum A."/>
            <person name="Steindorff A."/>
            <person name="Ohm R.A."/>
            <person name="Martin F."/>
            <person name="Silar P."/>
            <person name="Natvig D.O."/>
            <person name="Lalanne C."/>
            <person name="Gautier V."/>
            <person name="Ament-Velasquez S.L."/>
            <person name="Kruys A."/>
            <person name="Hutchinson M.I."/>
            <person name="Powell A.J."/>
            <person name="Barry K."/>
            <person name="Miller A.N."/>
            <person name="Grigoriev I.V."/>
            <person name="Debuchy R."/>
            <person name="Gladieux P."/>
            <person name="Hiltunen Thoren M."/>
            <person name="Johannesson H."/>
        </authorList>
    </citation>
    <scope>NUCLEOTIDE SEQUENCE</scope>
    <source>
        <strain evidence="14">CBS 118394</strain>
    </source>
</reference>
<evidence type="ECO:0000256" key="7">
    <source>
        <dbReference type="ARBA" id="ARBA00022833"/>
    </source>
</evidence>
<dbReference type="PROSITE" id="PS50089">
    <property type="entry name" value="ZF_RING_2"/>
    <property type="match status" value="1"/>
</dbReference>
<dbReference type="PROSITE" id="PS00518">
    <property type="entry name" value="ZF_RING_1"/>
    <property type="match status" value="1"/>
</dbReference>
<feature type="domain" description="RING-type" evidence="11">
    <location>
        <begin position="659"/>
        <end position="707"/>
    </location>
</feature>
<sequence length="926" mass="103985">MMAAAKRPWPYPEEQQQNSYKRVVSQDLASYWDHKSIQEIPSDPMDYRFDLEVDSLGPKPSTYTNILGQDPSEREICFGSIIDVKAQLRQEPPSVYDYSAFQSFKIGAHSGTFVLELPSGEKLATLNKKTCRDIQLLLDGRDLRFHAYVEIDQWDNAVRAWRDEKSTAILSMDINIYGSQKDAAQVGKILADNRTYLQQPNHGIEGTAYYNPHYLHVEDLLGKVSSETPILQMQDIAPSPQLEDPTEHGSQEEEQQLDESQEIDSILNSLSHHAILPNRHTSNRRIRTKLLPHQEDAMDFVMQRETGALPQELSLWNVRDADTDQPFVQHVITGAKSDIPKDARGGIIADEMGLGKTLVILSTIAGSLDQATDFVLEGQGRDSSPATQQKIRSKATLVIAPSSLLIDSWADEICNHAYPGYLTFHKHHGQRRQEPEYQQRLLQTDIVLTTYATVAAEAYRGQNNILGQIHWFRIVLDEAHDIRNRSTKQHQAAANLVSQHRWCLTGTPIQNSVEDLGALVAFLKVPILENSATFRKFIATPSTSKSGDRFKNLRLLLKSICIRRTRDLLNLPEPDVKIKQLEFSPAERQEYHGMHLQCRQQVDRAVSGHGKGSLNAVVLKSLLRLRLFCNNGTTGRWSSPTGDPDEILSYLQQQDRADCAYCFNPVYSINDSHETDGGMLISDCMHLVCRNCIPQHMSRKGKSCPLCVAGNTNRGDSEIMSQLQDEDGSFSRAVILPQSTTTQFPSKIQKFLEDVLLHPHRKSIAFSCWKKTLDLMGQILKSRGIRYYSIHGSLSLAERTRVLTAFKMPAGANILLMTLGTGAVGLNLAVASRIYLMEPQWNPSVQLQAIGRSLRLGQTDQVNIIHYIMKDTVEDVCFAPITYFSFFGSVANEQLNTEQSPPAPVHKDTPCGRRFRKGAREGSSVG</sequence>
<dbReference type="InterPro" id="IPR018957">
    <property type="entry name" value="Znf_C3HC4_RING-type"/>
</dbReference>
<dbReference type="SMART" id="SM00490">
    <property type="entry name" value="HELICc"/>
    <property type="match status" value="1"/>
</dbReference>
<proteinExistence type="inferred from homology"/>
<evidence type="ECO:0000259" key="11">
    <source>
        <dbReference type="PROSITE" id="PS50089"/>
    </source>
</evidence>
<evidence type="ECO:0000256" key="4">
    <source>
        <dbReference type="ARBA" id="ARBA00022771"/>
    </source>
</evidence>
<feature type="domain" description="Helicase C-terminal" evidence="13">
    <location>
        <begin position="747"/>
        <end position="911"/>
    </location>
</feature>
<dbReference type="Pfam" id="PF00097">
    <property type="entry name" value="zf-C3HC4"/>
    <property type="match status" value="1"/>
</dbReference>
<evidence type="ECO:0000259" key="13">
    <source>
        <dbReference type="PROSITE" id="PS51194"/>
    </source>
</evidence>
<dbReference type="InterPro" id="IPR050628">
    <property type="entry name" value="SNF2_RAD54_helicase_TF"/>
</dbReference>
<dbReference type="GO" id="GO:0008094">
    <property type="term" value="F:ATP-dependent activity, acting on DNA"/>
    <property type="evidence" value="ECO:0007669"/>
    <property type="project" value="TreeGrafter"/>
</dbReference>
<dbReference type="InterPro" id="IPR001650">
    <property type="entry name" value="Helicase_C-like"/>
</dbReference>
<keyword evidence="2" id="KW-0479">Metal-binding</keyword>
<dbReference type="SMART" id="SM00487">
    <property type="entry name" value="DEXDc"/>
    <property type="match status" value="1"/>
</dbReference>
<gene>
    <name evidence="14" type="ORF">B0H66DRAFT_275515</name>
</gene>
<dbReference type="Pfam" id="PF00176">
    <property type="entry name" value="SNF2-rel_dom"/>
    <property type="match status" value="1"/>
</dbReference>
<comment type="caution">
    <text evidence="14">The sequence shown here is derived from an EMBL/GenBank/DDBJ whole genome shotgun (WGS) entry which is preliminary data.</text>
</comment>
<evidence type="ECO:0000256" key="6">
    <source>
        <dbReference type="ARBA" id="ARBA00022806"/>
    </source>
</evidence>
<dbReference type="SMART" id="SM00184">
    <property type="entry name" value="RING"/>
    <property type="match status" value="1"/>
</dbReference>
<evidence type="ECO:0000256" key="10">
    <source>
        <dbReference type="SAM" id="MobiDB-lite"/>
    </source>
</evidence>
<feature type="region of interest" description="Disordered" evidence="10">
    <location>
        <begin position="239"/>
        <end position="261"/>
    </location>
</feature>
<feature type="compositionally biased region" description="Acidic residues" evidence="10">
    <location>
        <begin position="252"/>
        <end position="261"/>
    </location>
</feature>
<dbReference type="GO" id="GO:0016787">
    <property type="term" value="F:hydrolase activity"/>
    <property type="evidence" value="ECO:0007669"/>
    <property type="project" value="UniProtKB-KW"/>
</dbReference>
<dbReference type="GO" id="GO:0008270">
    <property type="term" value="F:zinc ion binding"/>
    <property type="evidence" value="ECO:0007669"/>
    <property type="project" value="UniProtKB-KW"/>
</dbReference>
<dbReference type="EMBL" id="JAUEDM010000005">
    <property type="protein sequence ID" value="KAK3316035.1"/>
    <property type="molecule type" value="Genomic_DNA"/>
</dbReference>
<dbReference type="CDD" id="cd16449">
    <property type="entry name" value="RING-HC"/>
    <property type="match status" value="1"/>
</dbReference>
<evidence type="ECO:0000313" key="14">
    <source>
        <dbReference type="EMBL" id="KAK3316035.1"/>
    </source>
</evidence>
<evidence type="ECO:0000256" key="1">
    <source>
        <dbReference type="ARBA" id="ARBA00007025"/>
    </source>
</evidence>
<feature type="domain" description="Helicase ATP-binding" evidence="12">
    <location>
        <begin position="337"/>
        <end position="526"/>
    </location>
</feature>
<dbReference type="GO" id="GO:0004386">
    <property type="term" value="F:helicase activity"/>
    <property type="evidence" value="ECO:0007669"/>
    <property type="project" value="UniProtKB-KW"/>
</dbReference>
<evidence type="ECO:0000259" key="12">
    <source>
        <dbReference type="PROSITE" id="PS51192"/>
    </source>
</evidence>
<keyword evidence="3" id="KW-0547">Nucleotide-binding</keyword>
<keyword evidence="15" id="KW-1185">Reference proteome</keyword>
<dbReference type="PROSITE" id="PS51192">
    <property type="entry name" value="HELICASE_ATP_BIND_1"/>
    <property type="match status" value="1"/>
</dbReference>
<dbReference type="CDD" id="cd18008">
    <property type="entry name" value="DEXDc_SHPRH-like"/>
    <property type="match status" value="1"/>
</dbReference>
<evidence type="ECO:0000256" key="3">
    <source>
        <dbReference type="ARBA" id="ARBA00022741"/>
    </source>
</evidence>
<evidence type="ECO:0000256" key="2">
    <source>
        <dbReference type="ARBA" id="ARBA00022723"/>
    </source>
</evidence>
<evidence type="ECO:0000256" key="9">
    <source>
        <dbReference type="PROSITE-ProRule" id="PRU00175"/>
    </source>
</evidence>
<dbReference type="GO" id="GO:0005634">
    <property type="term" value="C:nucleus"/>
    <property type="evidence" value="ECO:0007669"/>
    <property type="project" value="TreeGrafter"/>
</dbReference>
<keyword evidence="7" id="KW-0862">Zinc</keyword>
<dbReference type="PANTHER" id="PTHR45626:SF52">
    <property type="entry name" value="SINGLE-STRANDED DNA-DEPENDENT ATPASE (EUROFUNG)"/>
    <property type="match status" value="1"/>
</dbReference>
<dbReference type="PANTHER" id="PTHR45626">
    <property type="entry name" value="TRANSCRIPTION TERMINATION FACTOR 2-RELATED"/>
    <property type="match status" value="1"/>
</dbReference>
<dbReference type="Gene3D" id="3.40.50.300">
    <property type="entry name" value="P-loop containing nucleotide triphosphate hydrolases"/>
    <property type="match status" value="1"/>
</dbReference>
<dbReference type="InterPro" id="IPR001841">
    <property type="entry name" value="Znf_RING"/>
</dbReference>
<dbReference type="SUPFAM" id="SSF52540">
    <property type="entry name" value="P-loop containing nucleoside triphosphate hydrolases"/>
    <property type="match status" value="2"/>
</dbReference>
<dbReference type="Gene3D" id="3.30.40.10">
    <property type="entry name" value="Zinc/RING finger domain, C3HC4 (zinc finger)"/>
    <property type="match status" value="1"/>
</dbReference>
<dbReference type="AlphaFoldDB" id="A0AAE0I028"/>
<reference evidence="14" key="2">
    <citation type="submission" date="2023-06" db="EMBL/GenBank/DDBJ databases">
        <authorList>
            <consortium name="Lawrence Berkeley National Laboratory"/>
            <person name="Haridas S."/>
            <person name="Hensen N."/>
            <person name="Bonometti L."/>
            <person name="Westerberg I."/>
            <person name="Brannstrom I.O."/>
            <person name="Guillou S."/>
            <person name="Cros-Aarteil S."/>
            <person name="Calhoun S."/>
            <person name="Kuo A."/>
            <person name="Mondo S."/>
            <person name="Pangilinan J."/>
            <person name="Riley R."/>
            <person name="Labutti K."/>
            <person name="Andreopoulos B."/>
            <person name="Lipzen A."/>
            <person name="Chen C."/>
            <person name="Yanf M."/>
            <person name="Daum C."/>
            <person name="Ng V."/>
            <person name="Clum A."/>
            <person name="Steindorff A."/>
            <person name="Ohm R."/>
            <person name="Martin F."/>
            <person name="Silar P."/>
            <person name="Natvig D."/>
            <person name="Lalanne C."/>
            <person name="Gautier V."/>
            <person name="Ament-Velasquez S.L."/>
            <person name="Kruys A."/>
            <person name="Hutchinson M.I."/>
            <person name="Powell A.J."/>
            <person name="Barry K."/>
            <person name="Miller A.N."/>
            <person name="Grigoriev I.V."/>
            <person name="Debuchy R."/>
            <person name="Gladieux P."/>
            <person name="Thoren M.H."/>
            <person name="Johannesson H."/>
        </authorList>
    </citation>
    <scope>NUCLEOTIDE SEQUENCE</scope>
    <source>
        <strain evidence="14">CBS 118394</strain>
    </source>
</reference>
<keyword evidence="5" id="KW-0378">Hydrolase</keyword>
<dbReference type="Pfam" id="PF00271">
    <property type="entry name" value="Helicase_C"/>
    <property type="match status" value="1"/>
</dbReference>
<evidence type="ECO:0000256" key="5">
    <source>
        <dbReference type="ARBA" id="ARBA00022801"/>
    </source>
</evidence>
<comment type="similarity">
    <text evidence="1">Belongs to the SNF2/RAD54 helicase family.</text>
</comment>
<dbReference type="InterPro" id="IPR013083">
    <property type="entry name" value="Znf_RING/FYVE/PHD"/>
</dbReference>
<protein>
    <submittedName>
        <fullName evidence="14">SNF2 family N-terminal domain-containing protein</fullName>
    </submittedName>
</protein>
<keyword evidence="4 9" id="KW-0863">Zinc-finger</keyword>
<dbReference type="CDD" id="cd18793">
    <property type="entry name" value="SF2_C_SNF"/>
    <property type="match status" value="1"/>
</dbReference>